<keyword evidence="3" id="KW-1185">Reference proteome</keyword>
<proteinExistence type="predicted"/>
<evidence type="ECO:0000313" key="2">
    <source>
        <dbReference type="EMBL" id="MBB4838957.1"/>
    </source>
</evidence>
<dbReference type="RefSeq" id="WP_184166314.1">
    <property type="nucleotide sequence ID" value="NZ_JACHLN010000002.1"/>
</dbReference>
<name>A0A7W7K0T9_9SPHN</name>
<dbReference type="Proteomes" id="UP000575241">
    <property type="component" value="Unassembled WGS sequence"/>
</dbReference>
<accession>A0A7W7K0T9</accession>
<gene>
    <name evidence="2" type="ORF">HNP52_002026</name>
</gene>
<comment type="caution">
    <text evidence="2">The sequence shown here is derived from an EMBL/GenBank/DDBJ whole genome shotgun (WGS) entry which is preliminary data.</text>
</comment>
<dbReference type="AlphaFoldDB" id="A0A7W7K0T9"/>
<reference evidence="2 3" key="1">
    <citation type="submission" date="2020-08" db="EMBL/GenBank/DDBJ databases">
        <title>Functional genomics of gut bacteria from endangered species of beetles.</title>
        <authorList>
            <person name="Carlos-Shanley C."/>
        </authorList>
    </citation>
    <scope>NUCLEOTIDE SEQUENCE [LARGE SCALE GENOMIC DNA]</scope>
    <source>
        <strain evidence="2 3">S00224</strain>
    </source>
</reference>
<organism evidence="2 3">
    <name type="scientific">Sphingomonas kyeonggiensis</name>
    <dbReference type="NCBI Taxonomy" id="1268553"/>
    <lineage>
        <taxon>Bacteria</taxon>
        <taxon>Pseudomonadati</taxon>
        <taxon>Pseudomonadota</taxon>
        <taxon>Alphaproteobacteria</taxon>
        <taxon>Sphingomonadales</taxon>
        <taxon>Sphingomonadaceae</taxon>
        <taxon>Sphingomonas</taxon>
    </lineage>
</organism>
<protein>
    <submittedName>
        <fullName evidence="2">ElaB/YqjD/DUF883 family membrane-anchored ribosome-binding protein</fullName>
    </submittedName>
</protein>
<dbReference type="Gene3D" id="1.20.120.20">
    <property type="entry name" value="Apolipoprotein"/>
    <property type="match status" value="1"/>
</dbReference>
<evidence type="ECO:0000313" key="3">
    <source>
        <dbReference type="Proteomes" id="UP000575241"/>
    </source>
</evidence>
<evidence type="ECO:0000256" key="1">
    <source>
        <dbReference type="SAM" id="MobiDB-lite"/>
    </source>
</evidence>
<dbReference type="EMBL" id="JACHLN010000002">
    <property type="protein sequence ID" value="MBB4838957.1"/>
    <property type="molecule type" value="Genomic_DNA"/>
</dbReference>
<feature type="region of interest" description="Disordered" evidence="1">
    <location>
        <begin position="1"/>
        <end position="25"/>
    </location>
</feature>
<sequence>MADETTGEVIEGAAETTAEAKRNAGDTIREKANELGTQAAERARAFAGEGKEKATGALDEVAKMMQSAAADVDERLGEQYGKYARSAADGIAGFADNLRGKEVDDLIDDVTAFVRKSPAVAVGVAAGLGFVLARIIKSGIDAASDAGDAPETPSDKA</sequence>